<protein>
    <submittedName>
        <fullName evidence="9">GTPase, G3E family</fullName>
    </submittedName>
</protein>
<dbReference type="Gene3D" id="3.30.1220.10">
    <property type="entry name" value="CobW-like, C-terminal domain"/>
    <property type="match status" value="1"/>
</dbReference>
<dbReference type="STRING" id="641238.SAMN04490244_103404"/>
<dbReference type="SUPFAM" id="SSF90002">
    <property type="entry name" value="Hypothetical protein YjiA, C-terminal domain"/>
    <property type="match status" value="1"/>
</dbReference>
<keyword evidence="2" id="KW-0378">Hydrolase</keyword>
<sequence>MSTIPVTLLTGFLGAGKSTLLKRILRDPRFSDTAVVVNEFGEVGLDGALISHSPDQTVEMTSGCLCCTVRGDIRDTLLRLHADAESGRLPTFERLVIETTGLADPAPVIATLMQDPRLVRRYALAGVVTLVDSLAGADTLSRHEEAAKQAAVADLLVLSKTDMVADAHSEDPRHQTCKALERLNPVARRFDAQALEFDLKELFELQAFDPSAHSLDVQAWLAAEAYEGAEADHHDQHHHDHGAGHDHQHSHDVNRHSLSIRAFCVTFEDAVATDPFTRTLETMIARMGPALLRVKGIVQLAEKPHTPVVFHGVQHVFHDPLILPDWPDADHRTKLVFVTDGVEHPEIEGLFREAGLSPARAFARA</sequence>
<dbReference type="CDD" id="cd03112">
    <property type="entry name" value="CobW-like"/>
    <property type="match status" value="1"/>
</dbReference>
<evidence type="ECO:0000256" key="5">
    <source>
        <dbReference type="ARBA" id="ARBA00045658"/>
    </source>
</evidence>
<feature type="region of interest" description="Disordered" evidence="7">
    <location>
        <begin position="231"/>
        <end position="251"/>
    </location>
</feature>
<evidence type="ECO:0000313" key="10">
    <source>
        <dbReference type="Proteomes" id="UP000198885"/>
    </source>
</evidence>
<dbReference type="InterPro" id="IPR036627">
    <property type="entry name" value="CobW-likC_sf"/>
</dbReference>
<accession>A0A1H9SW92</accession>
<dbReference type="GO" id="GO:0000166">
    <property type="term" value="F:nucleotide binding"/>
    <property type="evidence" value="ECO:0007669"/>
    <property type="project" value="UniProtKB-KW"/>
</dbReference>
<keyword evidence="10" id="KW-1185">Reference proteome</keyword>
<evidence type="ECO:0000256" key="6">
    <source>
        <dbReference type="ARBA" id="ARBA00049117"/>
    </source>
</evidence>
<dbReference type="InterPro" id="IPR051316">
    <property type="entry name" value="Zinc-reg_GTPase_activator"/>
</dbReference>
<dbReference type="GO" id="GO:0016787">
    <property type="term" value="F:hydrolase activity"/>
    <property type="evidence" value="ECO:0007669"/>
    <property type="project" value="UniProtKB-KW"/>
</dbReference>
<dbReference type="InterPro" id="IPR011629">
    <property type="entry name" value="CobW-like_C"/>
</dbReference>
<keyword evidence="3" id="KW-0143">Chaperone</keyword>
<evidence type="ECO:0000256" key="2">
    <source>
        <dbReference type="ARBA" id="ARBA00022801"/>
    </source>
</evidence>
<dbReference type="Proteomes" id="UP000198885">
    <property type="component" value="Unassembled WGS sequence"/>
</dbReference>
<dbReference type="PANTHER" id="PTHR13748">
    <property type="entry name" value="COBW-RELATED"/>
    <property type="match status" value="1"/>
</dbReference>
<comment type="similarity">
    <text evidence="4">Belongs to the SIMIBI class G3E GTPase family. ZNG1 subfamily.</text>
</comment>
<evidence type="ECO:0000313" key="9">
    <source>
        <dbReference type="EMBL" id="SER88653.1"/>
    </source>
</evidence>
<feature type="domain" description="CobW C-terminal" evidence="8">
    <location>
        <begin position="260"/>
        <end position="355"/>
    </location>
</feature>
<evidence type="ECO:0000256" key="1">
    <source>
        <dbReference type="ARBA" id="ARBA00022741"/>
    </source>
</evidence>
<dbReference type="AlphaFoldDB" id="A0A1H9SW92"/>
<dbReference type="InterPro" id="IPR027417">
    <property type="entry name" value="P-loop_NTPase"/>
</dbReference>
<evidence type="ECO:0000256" key="3">
    <source>
        <dbReference type="ARBA" id="ARBA00023186"/>
    </source>
</evidence>
<dbReference type="EMBL" id="FOGU01000003">
    <property type="protein sequence ID" value="SER88653.1"/>
    <property type="molecule type" value="Genomic_DNA"/>
</dbReference>
<dbReference type="RefSeq" id="WP_092690914.1">
    <property type="nucleotide sequence ID" value="NZ_FOGU01000003.1"/>
</dbReference>
<gene>
    <name evidence="9" type="ORF">SAMN04490244_103404</name>
</gene>
<proteinExistence type="inferred from homology"/>
<dbReference type="SMART" id="SM00833">
    <property type="entry name" value="CobW_C"/>
    <property type="match status" value="1"/>
</dbReference>
<comment type="catalytic activity">
    <reaction evidence="6">
        <text>GTP + H2O = GDP + phosphate + H(+)</text>
        <dbReference type="Rhea" id="RHEA:19669"/>
        <dbReference type="ChEBI" id="CHEBI:15377"/>
        <dbReference type="ChEBI" id="CHEBI:15378"/>
        <dbReference type="ChEBI" id="CHEBI:37565"/>
        <dbReference type="ChEBI" id="CHEBI:43474"/>
        <dbReference type="ChEBI" id="CHEBI:58189"/>
    </reaction>
    <physiologicalReaction direction="left-to-right" evidence="6">
        <dbReference type="Rhea" id="RHEA:19670"/>
    </physiologicalReaction>
</comment>
<dbReference type="Pfam" id="PF02492">
    <property type="entry name" value="cobW"/>
    <property type="match status" value="1"/>
</dbReference>
<comment type="function">
    <text evidence="5">Zinc chaperone that directly transfers zinc cofactor to target proteins, thereby activating them. Zinc is transferred from the CXCC motif in the GTPase domain to the zinc binding site in target proteins in a process requiring GTP hydrolysis.</text>
</comment>
<dbReference type="Gene3D" id="3.40.50.300">
    <property type="entry name" value="P-loop containing nucleotide triphosphate hydrolases"/>
    <property type="match status" value="1"/>
</dbReference>
<name>A0A1H9SW92_9RHOB</name>
<dbReference type="SUPFAM" id="SSF52540">
    <property type="entry name" value="P-loop containing nucleoside triphosphate hydrolases"/>
    <property type="match status" value="1"/>
</dbReference>
<dbReference type="InterPro" id="IPR003495">
    <property type="entry name" value="CobW/HypB/UreG_nucleotide-bd"/>
</dbReference>
<keyword evidence="1" id="KW-0547">Nucleotide-binding</keyword>
<dbReference type="Pfam" id="PF07683">
    <property type="entry name" value="CobW_C"/>
    <property type="match status" value="1"/>
</dbReference>
<organism evidence="9 10">
    <name type="scientific">Tranquillimonas rosea</name>
    <dbReference type="NCBI Taxonomy" id="641238"/>
    <lineage>
        <taxon>Bacteria</taxon>
        <taxon>Pseudomonadati</taxon>
        <taxon>Pseudomonadota</taxon>
        <taxon>Alphaproteobacteria</taxon>
        <taxon>Rhodobacterales</taxon>
        <taxon>Roseobacteraceae</taxon>
        <taxon>Tranquillimonas</taxon>
    </lineage>
</organism>
<reference evidence="9 10" key="1">
    <citation type="submission" date="2016-10" db="EMBL/GenBank/DDBJ databases">
        <authorList>
            <person name="de Groot N.N."/>
        </authorList>
    </citation>
    <scope>NUCLEOTIDE SEQUENCE [LARGE SCALE GENOMIC DNA]</scope>
    <source>
        <strain evidence="9 10">DSM 23042</strain>
    </source>
</reference>
<evidence type="ECO:0000256" key="4">
    <source>
        <dbReference type="ARBA" id="ARBA00034320"/>
    </source>
</evidence>
<dbReference type="OrthoDB" id="9808822at2"/>
<evidence type="ECO:0000259" key="8">
    <source>
        <dbReference type="SMART" id="SM00833"/>
    </source>
</evidence>
<evidence type="ECO:0000256" key="7">
    <source>
        <dbReference type="SAM" id="MobiDB-lite"/>
    </source>
</evidence>
<dbReference type="PANTHER" id="PTHR13748:SF62">
    <property type="entry name" value="COBW DOMAIN-CONTAINING PROTEIN"/>
    <property type="match status" value="1"/>
</dbReference>
<dbReference type="GO" id="GO:0005737">
    <property type="term" value="C:cytoplasm"/>
    <property type="evidence" value="ECO:0007669"/>
    <property type="project" value="TreeGrafter"/>
</dbReference>